<dbReference type="InterPro" id="IPR017907">
    <property type="entry name" value="Znf_RING_CS"/>
</dbReference>
<comment type="caution">
    <text evidence="8">The sequence shown here is derived from an EMBL/GenBank/DDBJ whole genome shotgun (WGS) entry which is preliminary data.</text>
</comment>
<evidence type="ECO:0000256" key="2">
    <source>
        <dbReference type="ARBA" id="ARBA00022771"/>
    </source>
</evidence>
<dbReference type="Pfam" id="PF15227">
    <property type="entry name" value="zf-C3HC4_4"/>
    <property type="match status" value="1"/>
</dbReference>
<dbReference type="SUPFAM" id="SSF57850">
    <property type="entry name" value="RING/U-box"/>
    <property type="match status" value="1"/>
</dbReference>
<dbReference type="SUPFAM" id="SSF101898">
    <property type="entry name" value="NHL repeat"/>
    <property type="match status" value="1"/>
</dbReference>
<evidence type="ECO:0000313" key="9">
    <source>
        <dbReference type="Proteomes" id="UP000683360"/>
    </source>
</evidence>
<reference evidence="8" key="1">
    <citation type="submission" date="2021-03" db="EMBL/GenBank/DDBJ databases">
        <authorList>
            <person name="Bekaert M."/>
        </authorList>
    </citation>
    <scope>NUCLEOTIDE SEQUENCE</scope>
</reference>
<dbReference type="OrthoDB" id="6105938at2759"/>
<dbReference type="GO" id="GO:0061630">
    <property type="term" value="F:ubiquitin protein ligase activity"/>
    <property type="evidence" value="ECO:0007669"/>
    <property type="project" value="TreeGrafter"/>
</dbReference>
<keyword evidence="9" id="KW-1185">Reference proteome</keyword>
<dbReference type="InterPro" id="IPR001841">
    <property type="entry name" value="Znf_RING"/>
</dbReference>
<dbReference type="InterPro" id="IPR011042">
    <property type="entry name" value="6-blade_b-propeller_TolB-like"/>
</dbReference>
<accession>A0A8S3RLK5</accession>
<dbReference type="AlphaFoldDB" id="A0A8S3RLK5"/>
<dbReference type="SMART" id="SM00184">
    <property type="entry name" value="RING"/>
    <property type="match status" value="2"/>
</dbReference>
<evidence type="ECO:0000313" key="8">
    <source>
        <dbReference type="EMBL" id="CAG2207245.1"/>
    </source>
</evidence>
<evidence type="ECO:0000256" key="5">
    <source>
        <dbReference type="SAM" id="MobiDB-lite"/>
    </source>
</evidence>
<dbReference type="PANTHER" id="PTHR25462:SF305">
    <property type="entry name" value="RING-TYPE DOMAIN-CONTAINING PROTEIN"/>
    <property type="match status" value="1"/>
</dbReference>
<feature type="domain" description="RING-type" evidence="6">
    <location>
        <begin position="31"/>
        <end position="75"/>
    </location>
</feature>
<name>A0A8S3RLK5_MYTED</name>
<dbReference type="InterPro" id="IPR047153">
    <property type="entry name" value="TRIM45/56/19-like"/>
</dbReference>
<evidence type="ECO:0000259" key="6">
    <source>
        <dbReference type="PROSITE" id="PS50089"/>
    </source>
</evidence>
<feature type="region of interest" description="Disordered" evidence="5">
    <location>
        <begin position="511"/>
        <end position="556"/>
    </location>
</feature>
<dbReference type="Proteomes" id="UP000683360">
    <property type="component" value="Unassembled WGS sequence"/>
</dbReference>
<dbReference type="Gene3D" id="2.120.10.30">
    <property type="entry name" value="TolB, C-terminal domain"/>
    <property type="match status" value="1"/>
</dbReference>
<organism evidence="8 9">
    <name type="scientific">Mytilus edulis</name>
    <name type="common">Blue mussel</name>
    <dbReference type="NCBI Taxonomy" id="6550"/>
    <lineage>
        <taxon>Eukaryota</taxon>
        <taxon>Metazoa</taxon>
        <taxon>Spiralia</taxon>
        <taxon>Lophotrochozoa</taxon>
        <taxon>Mollusca</taxon>
        <taxon>Bivalvia</taxon>
        <taxon>Autobranchia</taxon>
        <taxon>Pteriomorphia</taxon>
        <taxon>Mytilida</taxon>
        <taxon>Mytiloidea</taxon>
        <taxon>Mytilidae</taxon>
        <taxon>Mytilinae</taxon>
        <taxon>Mytilus</taxon>
    </lineage>
</organism>
<gene>
    <name evidence="8" type="ORF">MEDL_21451</name>
</gene>
<evidence type="ECO:0000256" key="4">
    <source>
        <dbReference type="PROSITE-ProRule" id="PRU00024"/>
    </source>
</evidence>
<evidence type="ECO:0008006" key="10">
    <source>
        <dbReference type="Google" id="ProtNLM"/>
    </source>
</evidence>
<dbReference type="PROSITE" id="PS00518">
    <property type="entry name" value="ZF_RING_1"/>
    <property type="match status" value="1"/>
</dbReference>
<dbReference type="PANTHER" id="PTHR25462">
    <property type="entry name" value="BONUS, ISOFORM C-RELATED"/>
    <property type="match status" value="1"/>
</dbReference>
<protein>
    <recommendedName>
        <fullName evidence="10">RING-type domain-containing protein</fullName>
    </recommendedName>
</protein>
<dbReference type="GO" id="GO:0008270">
    <property type="term" value="F:zinc ion binding"/>
    <property type="evidence" value="ECO:0007669"/>
    <property type="project" value="UniProtKB-KW"/>
</dbReference>
<dbReference type="EMBL" id="CAJPWZ010001072">
    <property type="protein sequence ID" value="CAG2207245.1"/>
    <property type="molecule type" value="Genomic_DNA"/>
</dbReference>
<dbReference type="InterPro" id="IPR013083">
    <property type="entry name" value="Znf_RING/FYVE/PHD"/>
</dbReference>
<dbReference type="GO" id="GO:0005654">
    <property type="term" value="C:nucleoplasm"/>
    <property type="evidence" value="ECO:0007669"/>
    <property type="project" value="TreeGrafter"/>
</dbReference>
<dbReference type="PROSITE" id="PS50089">
    <property type="entry name" value="ZF_RING_2"/>
    <property type="match status" value="1"/>
</dbReference>
<evidence type="ECO:0000256" key="3">
    <source>
        <dbReference type="ARBA" id="ARBA00022833"/>
    </source>
</evidence>
<dbReference type="PROSITE" id="PS50119">
    <property type="entry name" value="ZF_BBOX"/>
    <property type="match status" value="1"/>
</dbReference>
<feature type="compositionally biased region" description="Basic and acidic residues" evidence="5">
    <location>
        <begin position="515"/>
        <end position="537"/>
    </location>
</feature>
<evidence type="ECO:0000259" key="7">
    <source>
        <dbReference type="PROSITE" id="PS50119"/>
    </source>
</evidence>
<keyword evidence="2 4" id="KW-0863">Zinc-finger</keyword>
<feature type="domain" description="B box-type" evidence="7">
    <location>
        <begin position="98"/>
        <end position="144"/>
    </location>
</feature>
<keyword evidence="1" id="KW-0479">Metal-binding</keyword>
<proteinExistence type="predicted"/>
<evidence type="ECO:0000256" key="1">
    <source>
        <dbReference type="ARBA" id="ARBA00022723"/>
    </source>
</evidence>
<sequence>MGTKFGKEFKRIKWTLQKILTKNMTTEEFTCPICFDGIILPKLLECGHTFCLKCIKDYSDDIKTDSRDLVCPLCRSKFNLPAGGPSQLITNYFVDIPKPQKYCLKCQETEKISSFCLVCGSLFCKKCFKSHIHSIVDNNSSDDENDEDSSIPIHLLLQGVRTMFTCKLQSYFVIDIPQDNQGNRTIHSVRASKYGGVYVVPDQVNFILKFDQTDRIHEKIRIRTPSQMQCSGVIETDINTLLATFPVHKLIKKYAFSRWSNFATCQDFYPLDLIELSNGNILACGPNRLLERKEKPIRRTGYLQVYSFRGEPLFRLDKLLGNTLAYPRILAYDKNRMVISVVDQGNKEMIVIHEKDKSSHTYKGRPMVPFPLSLFGISDKFFPLGLCGGPNGHFIVTSDDEYHMVDRFGKLVGVGQTDDKDGFGRLVTIDEKGSIWCSDPQNGAIKTYKVIDYRNELDSNKKSGIRRNLSSDVRRNNTLGIRGSISYGVRGLTMSDIHGNMPSGIRGNIMSGSHETIRSDSHGTIRSDSHGNIRSDSHGNITSGSRGNISLSNRST</sequence>
<dbReference type="InterPro" id="IPR000315">
    <property type="entry name" value="Znf_B-box"/>
</dbReference>
<dbReference type="Gene3D" id="3.30.40.10">
    <property type="entry name" value="Zinc/RING finger domain, C3HC4 (zinc finger)"/>
    <property type="match status" value="1"/>
</dbReference>
<feature type="compositionally biased region" description="Polar residues" evidence="5">
    <location>
        <begin position="538"/>
        <end position="556"/>
    </location>
</feature>
<keyword evidence="3" id="KW-0862">Zinc</keyword>